<sequence>MSVEEGTREDANKAARRRLEGSDRHTRRLYQTKSPRRATRTAAVVCRWLPLNVAGCDIQQSRRTECEASAAGGRRLWGLCNTVGGDVD</sequence>
<feature type="compositionally biased region" description="Basic and acidic residues" evidence="1">
    <location>
        <begin position="1"/>
        <end position="24"/>
    </location>
</feature>
<evidence type="ECO:0000313" key="2">
    <source>
        <dbReference type="EMBL" id="KJR90039.1"/>
    </source>
</evidence>
<dbReference type="VEuPathDB" id="FungiDB:SPSK_06794"/>
<comment type="caution">
    <text evidence="2">The sequence shown here is derived from an EMBL/GenBank/DDBJ whole genome shotgun (WGS) entry which is preliminary data.</text>
</comment>
<protein>
    <submittedName>
        <fullName evidence="2">Uncharacterized protein</fullName>
    </submittedName>
</protein>
<organism evidence="2 3">
    <name type="scientific">Sporothrix schenckii 1099-18</name>
    <dbReference type="NCBI Taxonomy" id="1397361"/>
    <lineage>
        <taxon>Eukaryota</taxon>
        <taxon>Fungi</taxon>
        <taxon>Dikarya</taxon>
        <taxon>Ascomycota</taxon>
        <taxon>Pezizomycotina</taxon>
        <taxon>Sordariomycetes</taxon>
        <taxon>Sordariomycetidae</taxon>
        <taxon>Ophiostomatales</taxon>
        <taxon>Ophiostomataceae</taxon>
        <taxon>Sporothrix</taxon>
    </lineage>
</organism>
<gene>
    <name evidence="2" type="ORF">SPSK_06794</name>
</gene>
<proteinExistence type="predicted"/>
<evidence type="ECO:0000256" key="1">
    <source>
        <dbReference type="SAM" id="MobiDB-lite"/>
    </source>
</evidence>
<dbReference type="AlphaFoldDB" id="A0A0F2MLX9"/>
<dbReference type="RefSeq" id="XP_016592715.1">
    <property type="nucleotide sequence ID" value="XM_016733488.1"/>
</dbReference>
<dbReference type="EMBL" id="AXCR01000001">
    <property type="protein sequence ID" value="KJR90039.1"/>
    <property type="molecule type" value="Genomic_DNA"/>
</dbReference>
<evidence type="ECO:0000313" key="3">
    <source>
        <dbReference type="Proteomes" id="UP000033710"/>
    </source>
</evidence>
<feature type="region of interest" description="Disordered" evidence="1">
    <location>
        <begin position="1"/>
        <end position="38"/>
    </location>
</feature>
<accession>A0A0F2MLX9</accession>
<dbReference type="KEGG" id="ssck:SPSK_06794"/>
<reference evidence="2 3" key="1">
    <citation type="journal article" date="2014" name="BMC Genomics">
        <title>Comparative genomics of the major fungal agents of human and animal Sporotrichosis: Sporothrix schenckii and Sporothrix brasiliensis.</title>
        <authorList>
            <person name="Teixeira M.M."/>
            <person name="de Almeida L.G."/>
            <person name="Kubitschek-Barreira P."/>
            <person name="Alves F.L."/>
            <person name="Kioshima E.S."/>
            <person name="Abadio A.K."/>
            <person name="Fernandes L."/>
            <person name="Derengowski L.S."/>
            <person name="Ferreira K.S."/>
            <person name="Souza R.C."/>
            <person name="Ruiz J.C."/>
            <person name="de Andrade N.C."/>
            <person name="Paes H.C."/>
            <person name="Nicola A.M."/>
            <person name="Albuquerque P."/>
            <person name="Gerber A.L."/>
            <person name="Martins V.P."/>
            <person name="Peconick L.D."/>
            <person name="Neto A.V."/>
            <person name="Chaucanez C.B."/>
            <person name="Silva P.A."/>
            <person name="Cunha O.L."/>
            <person name="de Oliveira F.F."/>
            <person name="dos Santos T.C."/>
            <person name="Barros A.L."/>
            <person name="Soares M.A."/>
            <person name="de Oliveira L.M."/>
            <person name="Marini M.M."/>
            <person name="Villalobos-Duno H."/>
            <person name="Cunha M.M."/>
            <person name="de Hoog S."/>
            <person name="da Silveira J.F."/>
            <person name="Henrissat B."/>
            <person name="Nino-Vega G.A."/>
            <person name="Cisalpino P.S."/>
            <person name="Mora-Montes H.M."/>
            <person name="Almeida S.R."/>
            <person name="Stajich J.E."/>
            <person name="Lopes-Bezerra L.M."/>
            <person name="Vasconcelos A.T."/>
            <person name="Felipe M.S."/>
        </authorList>
    </citation>
    <scope>NUCLEOTIDE SEQUENCE [LARGE SCALE GENOMIC DNA]</scope>
    <source>
        <strain evidence="2 3">1099-18</strain>
    </source>
</reference>
<dbReference type="Proteomes" id="UP000033710">
    <property type="component" value="Unassembled WGS sequence"/>
</dbReference>
<feature type="compositionally biased region" description="Basic residues" evidence="1">
    <location>
        <begin position="25"/>
        <end position="38"/>
    </location>
</feature>
<reference evidence="2 3" key="2">
    <citation type="journal article" date="2015" name="Eukaryot. Cell">
        <title>Asexual propagation of a virulent clone complex in a human and feline outbreak of sporotrichosis.</title>
        <authorList>
            <person name="Teixeira Mde M."/>
            <person name="Rodrigues A.M."/>
            <person name="Tsui C.K."/>
            <person name="de Almeida L.G."/>
            <person name="Van Diepeningen A.D."/>
            <person name="van den Ende B.G."/>
            <person name="Fernandes G.F."/>
            <person name="Kano R."/>
            <person name="Hamelin R.C."/>
            <person name="Lopes-Bezerra L.M."/>
            <person name="Vasconcelos A.T."/>
            <person name="de Hoog S."/>
            <person name="de Camargo Z.P."/>
            <person name="Felipe M.S."/>
        </authorList>
    </citation>
    <scope>NUCLEOTIDE SEQUENCE [LARGE SCALE GENOMIC DNA]</scope>
    <source>
        <strain evidence="2 3">1099-18</strain>
    </source>
</reference>
<name>A0A0F2MLX9_SPOSC</name>
<dbReference type="GeneID" id="27668765"/>